<dbReference type="FunFam" id="1.10.220.10:FF:000001">
    <property type="entry name" value="Annexin"/>
    <property type="match status" value="1"/>
</dbReference>
<evidence type="ECO:0000256" key="6">
    <source>
        <dbReference type="RuleBase" id="RU003540"/>
    </source>
</evidence>
<keyword evidence="2 6" id="KW-0677">Repeat</keyword>
<evidence type="ECO:0000313" key="9">
    <source>
        <dbReference type="Proteomes" id="UP000677054"/>
    </source>
</evidence>
<reference evidence="8" key="1">
    <citation type="submission" date="2020-11" db="EMBL/GenBank/DDBJ databases">
        <authorList>
            <person name="Tran Van P."/>
        </authorList>
    </citation>
    <scope>NUCLEOTIDE SEQUENCE</scope>
</reference>
<feature type="non-terminal residue" evidence="8">
    <location>
        <position position="1"/>
    </location>
</feature>
<proteinExistence type="inferred from homology"/>
<dbReference type="AlphaFoldDB" id="A0A7R9A271"/>
<dbReference type="PROSITE" id="PS51897">
    <property type="entry name" value="ANNEXIN_2"/>
    <property type="match status" value="4"/>
</dbReference>
<dbReference type="SMART" id="SM00335">
    <property type="entry name" value="ANX"/>
    <property type="match status" value="4"/>
</dbReference>
<keyword evidence="9" id="KW-1185">Reference proteome</keyword>
<keyword evidence="4 6" id="KW-0041">Annexin</keyword>
<accession>A0A7R9A271</accession>
<dbReference type="GO" id="GO:0005737">
    <property type="term" value="C:cytoplasm"/>
    <property type="evidence" value="ECO:0007669"/>
    <property type="project" value="TreeGrafter"/>
</dbReference>
<dbReference type="GO" id="GO:0005886">
    <property type="term" value="C:plasma membrane"/>
    <property type="evidence" value="ECO:0007669"/>
    <property type="project" value="TreeGrafter"/>
</dbReference>
<dbReference type="PANTHER" id="PTHR10502:SF102">
    <property type="entry name" value="ANNEXIN B11"/>
    <property type="match status" value="1"/>
</dbReference>
<keyword evidence="5 6" id="KW-0111">Calcium/phospholipid-binding</keyword>
<keyword evidence="7" id="KW-0812">Transmembrane</keyword>
<dbReference type="SUPFAM" id="SSF47874">
    <property type="entry name" value="Annexin"/>
    <property type="match status" value="1"/>
</dbReference>
<dbReference type="FunFam" id="1.10.220.10:FF:000002">
    <property type="entry name" value="Annexin"/>
    <property type="match status" value="1"/>
</dbReference>
<dbReference type="InterPro" id="IPR018252">
    <property type="entry name" value="Annexin_repeat_CS"/>
</dbReference>
<keyword evidence="7" id="KW-0472">Membrane</keyword>
<protein>
    <recommendedName>
        <fullName evidence="6">Annexin</fullName>
    </recommendedName>
</protein>
<dbReference type="InterPro" id="IPR001464">
    <property type="entry name" value="Annexin"/>
</dbReference>
<comment type="domain">
    <text evidence="6">A pair of annexin repeats may form one binding site for calcium and phospholipid.</text>
</comment>
<dbReference type="PANTHER" id="PTHR10502">
    <property type="entry name" value="ANNEXIN"/>
    <property type="match status" value="1"/>
</dbReference>
<dbReference type="PROSITE" id="PS00223">
    <property type="entry name" value="ANNEXIN_1"/>
    <property type="match status" value="2"/>
</dbReference>
<evidence type="ECO:0000256" key="2">
    <source>
        <dbReference type="ARBA" id="ARBA00022737"/>
    </source>
</evidence>
<dbReference type="PRINTS" id="PR00196">
    <property type="entry name" value="ANNEXIN"/>
</dbReference>
<organism evidence="8">
    <name type="scientific">Darwinula stevensoni</name>
    <dbReference type="NCBI Taxonomy" id="69355"/>
    <lineage>
        <taxon>Eukaryota</taxon>
        <taxon>Metazoa</taxon>
        <taxon>Ecdysozoa</taxon>
        <taxon>Arthropoda</taxon>
        <taxon>Crustacea</taxon>
        <taxon>Oligostraca</taxon>
        <taxon>Ostracoda</taxon>
        <taxon>Podocopa</taxon>
        <taxon>Podocopida</taxon>
        <taxon>Darwinulocopina</taxon>
        <taxon>Darwinuloidea</taxon>
        <taxon>Darwinulidae</taxon>
        <taxon>Darwinula</taxon>
    </lineage>
</organism>
<evidence type="ECO:0000256" key="7">
    <source>
        <dbReference type="SAM" id="Phobius"/>
    </source>
</evidence>
<evidence type="ECO:0000256" key="4">
    <source>
        <dbReference type="ARBA" id="ARBA00023216"/>
    </source>
</evidence>
<comment type="similarity">
    <text evidence="1 6">Belongs to the annexin family.</text>
</comment>
<evidence type="ECO:0000256" key="5">
    <source>
        <dbReference type="ARBA" id="ARBA00023302"/>
    </source>
</evidence>
<evidence type="ECO:0000256" key="1">
    <source>
        <dbReference type="ARBA" id="ARBA00007831"/>
    </source>
</evidence>
<sequence>VATRRRLRKDFPCVLRCSWPRSAPFSLVSVLSLVVYLCRCVTVKSFSDTMLGYARGTVMENPSFNVQDAAKRLREAMKGLGTNERVLIDVLCSHSNRQRQMIRAQFQGLFGRDLVKDIEKETSGRFEEVLIALLTPSYEYLAICLQTAFQGMGTDDNAVVELLCSRTPTDIQAIKQAYHSKYGKPLESRVNGELSGTYKKVILSILAGQRDQSTWVDESRVMQDVSVIVFFFFTICPVTPCFKLFVLVSLKELVSAGVGKWGTDESVFNMIICNRSYAHLQRISQQYIRQTGRNLTDDISREFSGHAKAALIAIVQTALDAPLFFAQKIHDALKGLGTKDNVVIRVLVTRSEIDLEDIKQRYVAMYKCSLVDAIRKDTSGDYEKVLVRLLGA</sequence>
<name>A0A7R9A271_9CRUS</name>
<dbReference type="GO" id="GO:0005634">
    <property type="term" value="C:nucleus"/>
    <property type="evidence" value="ECO:0007669"/>
    <property type="project" value="TreeGrafter"/>
</dbReference>
<dbReference type="Proteomes" id="UP000677054">
    <property type="component" value="Unassembled WGS sequence"/>
</dbReference>
<dbReference type="FunFam" id="1.10.220.10:FF:000005">
    <property type="entry name" value="Annexin"/>
    <property type="match status" value="2"/>
</dbReference>
<dbReference type="InterPro" id="IPR018502">
    <property type="entry name" value="Annexin_repeat"/>
</dbReference>
<dbReference type="EMBL" id="CAJPEV010000739">
    <property type="protein sequence ID" value="CAG0888112.1"/>
    <property type="molecule type" value="Genomic_DNA"/>
</dbReference>
<dbReference type="GO" id="GO:0001786">
    <property type="term" value="F:phosphatidylserine binding"/>
    <property type="evidence" value="ECO:0007669"/>
    <property type="project" value="TreeGrafter"/>
</dbReference>
<dbReference type="GO" id="GO:0012506">
    <property type="term" value="C:vesicle membrane"/>
    <property type="evidence" value="ECO:0007669"/>
    <property type="project" value="TreeGrafter"/>
</dbReference>
<dbReference type="InterPro" id="IPR037104">
    <property type="entry name" value="Annexin_sf"/>
</dbReference>
<feature type="transmembrane region" description="Helical" evidence="7">
    <location>
        <begin position="227"/>
        <end position="250"/>
    </location>
</feature>
<dbReference type="GO" id="GO:0005509">
    <property type="term" value="F:calcium ion binding"/>
    <property type="evidence" value="ECO:0007669"/>
    <property type="project" value="InterPro"/>
</dbReference>
<keyword evidence="7" id="KW-1133">Transmembrane helix</keyword>
<dbReference type="GO" id="GO:0005544">
    <property type="term" value="F:calcium-dependent phospholipid binding"/>
    <property type="evidence" value="ECO:0007669"/>
    <property type="project" value="UniProtKB-KW"/>
</dbReference>
<dbReference type="EMBL" id="LR900256">
    <property type="protein sequence ID" value="CAD7244923.1"/>
    <property type="molecule type" value="Genomic_DNA"/>
</dbReference>
<dbReference type="Gene3D" id="1.10.220.10">
    <property type="entry name" value="Annexin"/>
    <property type="match status" value="4"/>
</dbReference>
<keyword evidence="3 6" id="KW-0106">Calcium</keyword>
<evidence type="ECO:0000313" key="8">
    <source>
        <dbReference type="EMBL" id="CAD7244923.1"/>
    </source>
</evidence>
<dbReference type="Pfam" id="PF00191">
    <property type="entry name" value="Annexin"/>
    <property type="match status" value="4"/>
</dbReference>
<evidence type="ECO:0000256" key="3">
    <source>
        <dbReference type="ARBA" id="ARBA00022837"/>
    </source>
</evidence>
<gene>
    <name evidence="8" type="ORF">DSTB1V02_LOCUS4806</name>
</gene>
<dbReference type="OrthoDB" id="37886at2759"/>